<evidence type="ECO:0000313" key="3">
    <source>
        <dbReference type="Proteomes" id="UP001161247"/>
    </source>
</evidence>
<evidence type="ECO:0000313" key="2">
    <source>
        <dbReference type="EMBL" id="CAI9101511.1"/>
    </source>
</evidence>
<dbReference type="PANTHER" id="PTHR31672">
    <property type="entry name" value="BNACNNG10540D PROTEIN"/>
    <property type="match status" value="1"/>
</dbReference>
<accession>A0AAV1D2B9</accession>
<dbReference type="Gene3D" id="1.20.1280.50">
    <property type="match status" value="1"/>
</dbReference>
<evidence type="ECO:0000259" key="1">
    <source>
        <dbReference type="PROSITE" id="PS50181"/>
    </source>
</evidence>
<dbReference type="InterPro" id="IPR006527">
    <property type="entry name" value="F-box-assoc_dom_typ1"/>
</dbReference>
<sequence length="382" mass="44056">MLDSIPNHLFANILLRLPFESLLQSRRVSKSWRSLIDSPEFVRMHFDAFHLKSSKSQDNETFRIVSSTRNNFYTLDFDDIGAGKAIAKRLKPPLDHLGSDEVRLVGSCNGLLCLVYPNSSTILVWNPWIQKAWELPSPPVEYSMFGGADSLLGFGYDSVNDDYKVFNKMRFYDVFDEDQSTWSDEVYVYCFKYSSWRKMEHFQTNYTPSNSFFIPRDGSFVSGALHWMGGKDQNGVIDIMAFDLSTEEFRKMACPRQPERSFIYPHKLVALNGFLCFVSFYYGEDGGKCVDLWLMEEYGKVESWIKLTTIKLGYTDMMHMFCGFTPLAYSKNSRGLLSQIDGEKFLVYDFETQKMSDLRIDGAQVSFLHSVVNVGSLIRPHY</sequence>
<dbReference type="AlphaFoldDB" id="A0AAV1D2B9"/>
<dbReference type="Proteomes" id="UP001161247">
    <property type="component" value="Chromosome 4"/>
</dbReference>
<dbReference type="SUPFAM" id="SSF81383">
    <property type="entry name" value="F-box domain"/>
    <property type="match status" value="1"/>
</dbReference>
<organism evidence="2 3">
    <name type="scientific">Oldenlandia corymbosa var. corymbosa</name>
    <dbReference type="NCBI Taxonomy" id="529605"/>
    <lineage>
        <taxon>Eukaryota</taxon>
        <taxon>Viridiplantae</taxon>
        <taxon>Streptophyta</taxon>
        <taxon>Embryophyta</taxon>
        <taxon>Tracheophyta</taxon>
        <taxon>Spermatophyta</taxon>
        <taxon>Magnoliopsida</taxon>
        <taxon>eudicotyledons</taxon>
        <taxon>Gunneridae</taxon>
        <taxon>Pentapetalae</taxon>
        <taxon>asterids</taxon>
        <taxon>lamiids</taxon>
        <taxon>Gentianales</taxon>
        <taxon>Rubiaceae</taxon>
        <taxon>Rubioideae</taxon>
        <taxon>Spermacoceae</taxon>
        <taxon>Hedyotis-Oldenlandia complex</taxon>
        <taxon>Oldenlandia</taxon>
    </lineage>
</organism>
<dbReference type="InterPro" id="IPR050796">
    <property type="entry name" value="SCF_F-box_component"/>
</dbReference>
<protein>
    <submittedName>
        <fullName evidence="2">OLC1v1038851C1</fullName>
    </submittedName>
</protein>
<dbReference type="InterPro" id="IPR017451">
    <property type="entry name" value="F-box-assoc_interact_dom"/>
</dbReference>
<dbReference type="PANTHER" id="PTHR31672:SF13">
    <property type="entry name" value="F-BOX PROTEIN CPR30-LIKE"/>
    <property type="match status" value="1"/>
</dbReference>
<dbReference type="NCBIfam" id="TIGR01640">
    <property type="entry name" value="F_box_assoc_1"/>
    <property type="match status" value="1"/>
</dbReference>
<dbReference type="InterPro" id="IPR036047">
    <property type="entry name" value="F-box-like_dom_sf"/>
</dbReference>
<gene>
    <name evidence="2" type="ORF">OLC1_LOCUS11087</name>
</gene>
<feature type="domain" description="F-box" evidence="1">
    <location>
        <begin position="1"/>
        <end position="44"/>
    </location>
</feature>
<dbReference type="CDD" id="cd22157">
    <property type="entry name" value="F-box_AtFBW1-like"/>
    <property type="match status" value="1"/>
</dbReference>
<keyword evidence="3" id="KW-1185">Reference proteome</keyword>
<reference evidence="2" key="1">
    <citation type="submission" date="2023-03" db="EMBL/GenBank/DDBJ databases">
        <authorList>
            <person name="Julca I."/>
        </authorList>
    </citation>
    <scope>NUCLEOTIDE SEQUENCE</scope>
</reference>
<dbReference type="InterPro" id="IPR001810">
    <property type="entry name" value="F-box_dom"/>
</dbReference>
<name>A0AAV1D2B9_OLDCO</name>
<dbReference type="SUPFAM" id="SSF117281">
    <property type="entry name" value="Kelch motif"/>
    <property type="match status" value="1"/>
</dbReference>
<dbReference type="SMART" id="SM00256">
    <property type="entry name" value="FBOX"/>
    <property type="match status" value="1"/>
</dbReference>
<dbReference type="Pfam" id="PF00646">
    <property type="entry name" value="F-box"/>
    <property type="match status" value="1"/>
</dbReference>
<dbReference type="Pfam" id="PF07734">
    <property type="entry name" value="FBA_1"/>
    <property type="match status" value="1"/>
</dbReference>
<dbReference type="InterPro" id="IPR015915">
    <property type="entry name" value="Kelch-typ_b-propeller"/>
</dbReference>
<proteinExistence type="predicted"/>
<dbReference type="EMBL" id="OX459121">
    <property type="protein sequence ID" value="CAI9101511.1"/>
    <property type="molecule type" value="Genomic_DNA"/>
</dbReference>
<dbReference type="PROSITE" id="PS50181">
    <property type="entry name" value="FBOX"/>
    <property type="match status" value="1"/>
</dbReference>